<accession>A0A2I1DBW5</accession>
<evidence type="ECO:0000256" key="3">
    <source>
        <dbReference type="ARBA" id="ARBA00022512"/>
    </source>
</evidence>
<dbReference type="GO" id="GO:0042973">
    <property type="term" value="F:glucan endo-1,3-beta-D-glucosidase activity"/>
    <property type="evidence" value="ECO:0007669"/>
    <property type="project" value="TreeGrafter"/>
</dbReference>
<comment type="similarity">
    <text evidence="2 7">Belongs to the glycosyl hydrolase 17 family.</text>
</comment>
<evidence type="ECO:0000256" key="6">
    <source>
        <dbReference type="ARBA" id="ARBA00022801"/>
    </source>
</evidence>
<reference evidence="10" key="1">
    <citation type="submission" date="2016-12" db="EMBL/GenBank/DDBJ databases">
        <title>The genomes of Aspergillus section Nigri reveals drivers in fungal speciation.</title>
        <authorList>
            <consortium name="DOE Joint Genome Institute"/>
            <person name="Vesth T.C."/>
            <person name="Nybo J."/>
            <person name="Theobald S."/>
            <person name="Brandl J."/>
            <person name="Frisvad J.C."/>
            <person name="Nielsen K.F."/>
            <person name="Lyhne E.K."/>
            <person name="Kogle M.E."/>
            <person name="Kuo A."/>
            <person name="Riley R."/>
            <person name="Clum A."/>
            <person name="Nolan M."/>
            <person name="Lipzen A."/>
            <person name="Salamov A."/>
            <person name="Henrissat B."/>
            <person name="Wiebenga A."/>
            <person name="De vries R.P."/>
            <person name="Grigoriev I.V."/>
            <person name="Mortensen U.H."/>
            <person name="Andersen M.R."/>
            <person name="Baker S.E."/>
        </authorList>
    </citation>
    <scope>NUCLEOTIDE SEQUENCE</scope>
    <source>
        <strain evidence="10">IBT 28561</strain>
    </source>
</reference>
<protein>
    <submittedName>
        <fullName evidence="10">Glycoside hydrolase</fullName>
    </submittedName>
</protein>
<sequence length="352" mass="37781">MKCIILLLAVLLLSIQATALPRVVARDGPFDIVIALVDEAGNPIKYVTDAANGILSQFQPKPKPDPKPAPKPDPKPAPKPDPKPEETKPNTEARVPHGISYSPYNADGTCKSQSQVNADIARIQPQYAFVRIYGVDCDQTHTVTTAARKHNMQVFAGIYDLQDYSSSLQTLIKAASSDWSTIHTISIGNELVNRGQATPQQMVQALQQARDTLRPAGYKGPIVTVDTFSMLLAHPELCTASDYCAANCHAFFDATQSAAGAGAYVAGKAGEISRKAGGKRVVITESGWPHAGQANGKAVPSVENNRAAVQSLRESFRGNPADLVLFSAFDDAWKKDGEGTFGAERFWGIHGL</sequence>
<dbReference type="GO" id="GO:0071555">
    <property type="term" value="P:cell wall organization"/>
    <property type="evidence" value="ECO:0007669"/>
    <property type="project" value="TreeGrafter"/>
</dbReference>
<evidence type="ECO:0000256" key="1">
    <source>
        <dbReference type="ARBA" id="ARBA00004191"/>
    </source>
</evidence>
<dbReference type="GO" id="GO:0009277">
    <property type="term" value="C:fungal-type cell wall"/>
    <property type="evidence" value="ECO:0007669"/>
    <property type="project" value="TreeGrafter"/>
</dbReference>
<comment type="subcellular location">
    <subcellularLocation>
        <location evidence="1">Secreted</location>
        <location evidence="1">Cell wall</location>
    </subcellularLocation>
</comment>
<dbReference type="GO" id="GO:0005975">
    <property type="term" value="P:carbohydrate metabolic process"/>
    <property type="evidence" value="ECO:0007669"/>
    <property type="project" value="InterPro"/>
</dbReference>
<dbReference type="InterPro" id="IPR017853">
    <property type="entry name" value="GH"/>
</dbReference>
<dbReference type="OrthoDB" id="941679at2759"/>
<dbReference type="InterPro" id="IPR000490">
    <property type="entry name" value="Glyco_hydro_17"/>
</dbReference>
<organism evidence="10 11">
    <name type="scientific">Aspergillus campestris (strain IBT 28561)</name>
    <dbReference type="NCBI Taxonomy" id="1392248"/>
    <lineage>
        <taxon>Eukaryota</taxon>
        <taxon>Fungi</taxon>
        <taxon>Dikarya</taxon>
        <taxon>Ascomycota</taxon>
        <taxon>Pezizomycotina</taxon>
        <taxon>Eurotiomycetes</taxon>
        <taxon>Eurotiomycetidae</taxon>
        <taxon>Eurotiales</taxon>
        <taxon>Aspergillaceae</taxon>
        <taxon>Aspergillus</taxon>
        <taxon>Aspergillus subgen. Circumdati</taxon>
    </lineage>
</organism>
<evidence type="ECO:0000256" key="4">
    <source>
        <dbReference type="ARBA" id="ARBA00022525"/>
    </source>
</evidence>
<feature type="region of interest" description="Disordered" evidence="8">
    <location>
        <begin position="56"/>
        <end position="99"/>
    </location>
</feature>
<proteinExistence type="inferred from homology"/>
<gene>
    <name evidence="10" type="ORF">P168DRAFT_324789</name>
</gene>
<dbReference type="PANTHER" id="PTHR16631:SF14">
    <property type="entry name" value="FAMILY 17 GLUCOSIDASE SCW10-RELATED"/>
    <property type="match status" value="1"/>
</dbReference>
<evidence type="ECO:0000313" key="10">
    <source>
        <dbReference type="EMBL" id="PKY07366.1"/>
    </source>
</evidence>
<dbReference type="VEuPathDB" id="FungiDB:P168DRAFT_324789"/>
<dbReference type="Proteomes" id="UP000234254">
    <property type="component" value="Unassembled WGS sequence"/>
</dbReference>
<evidence type="ECO:0000256" key="2">
    <source>
        <dbReference type="ARBA" id="ARBA00008773"/>
    </source>
</evidence>
<dbReference type="InterPro" id="IPR050732">
    <property type="entry name" value="Beta-glucan_modifiers"/>
</dbReference>
<dbReference type="GO" id="GO:0009986">
    <property type="term" value="C:cell surface"/>
    <property type="evidence" value="ECO:0007669"/>
    <property type="project" value="TreeGrafter"/>
</dbReference>
<feature type="signal peptide" evidence="9">
    <location>
        <begin position="1"/>
        <end position="19"/>
    </location>
</feature>
<keyword evidence="4" id="KW-0964">Secreted</keyword>
<dbReference type="Pfam" id="PF00332">
    <property type="entry name" value="Glyco_hydro_17"/>
    <property type="match status" value="1"/>
</dbReference>
<evidence type="ECO:0000256" key="5">
    <source>
        <dbReference type="ARBA" id="ARBA00022729"/>
    </source>
</evidence>
<evidence type="ECO:0000256" key="9">
    <source>
        <dbReference type="SAM" id="SignalP"/>
    </source>
</evidence>
<dbReference type="SUPFAM" id="SSF51445">
    <property type="entry name" value="(Trans)glycosidases"/>
    <property type="match status" value="1"/>
</dbReference>
<evidence type="ECO:0000256" key="7">
    <source>
        <dbReference type="RuleBase" id="RU004335"/>
    </source>
</evidence>
<evidence type="ECO:0000313" key="11">
    <source>
        <dbReference type="Proteomes" id="UP000234254"/>
    </source>
</evidence>
<keyword evidence="3" id="KW-0134">Cell wall</keyword>
<dbReference type="AlphaFoldDB" id="A0A2I1DBW5"/>
<feature type="chain" id="PRO_5014177988" evidence="9">
    <location>
        <begin position="20"/>
        <end position="352"/>
    </location>
</feature>
<dbReference type="PANTHER" id="PTHR16631">
    <property type="entry name" value="GLUCAN 1,3-BETA-GLUCOSIDASE"/>
    <property type="match status" value="1"/>
</dbReference>
<comment type="caution">
    <text evidence="10">The sequence shown here is derived from an EMBL/GenBank/DDBJ whole genome shotgun (WGS) entry which is preliminary data.</text>
</comment>
<keyword evidence="5 9" id="KW-0732">Signal</keyword>
<dbReference type="GO" id="GO:0005576">
    <property type="term" value="C:extracellular region"/>
    <property type="evidence" value="ECO:0007669"/>
    <property type="project" value="TreeGrafter"/>
</dbReference>
<dbReference type="Gene3D" id="3.20.20.80">
    <property type="entry name" value="Glycosidases"/>
    <property type="match status" value="2"/>
</dbReference>
<keyword evidence="11" id="KW-1185">Reference proteome</keyword>
<name>A0A2I1DBW5_ASPC2</name>
<dbReference type="RefSeq" id="XP_024695960.1">
    <property type="nucleotide sequence ID" value="XM_024840898.1"/>
</dbReference>
<dbReference type="GeneID" id="36548422"/>
<feature type="compositionally biased region" description="Basic and acidic residues" evidence="8">
    <location>
        <begin position="62"/>
        <end position="95"/>
    </location>
</feature>
<evidence type="ECO:0000256" key="8">
    <source>
        <dbReference type="SAM" id="MobiDB-lite"/>
    </source>
</evidence>
<keyword evidence="6 10" id="KW-0378">Hydrolase</keyword>
<dbReference type="EMBL" id="MSFM01000002">
    <property type="protein sequence ID" value="PKY07366.1"/>
    <property type="molecule type" value="Genomic_DNA"/>
</dbReference>